<dbReference type="GO" id="GO:0005975">
    <property type="term" value="P:carbohydrate metabolic process"/>
    <property type="evidence" value="ECO:0007669"/>
    <property type="project" value="InterPro"/>
</dbReference>
<dbReference type="STRING" id="1123243.SAMN02745190_00286"/>
<evidence type="ECO:0000313" key="4">
    <source>
        <dbReference type="Proteomes" id="UP000184404"/>
    </source>
</evidence>
<dbReference type="Gene3D" id="3.40.50.11350">
    <property type="match status" value="1"/>
</dbReference>
<evidence type="ECO:0000256" key="1">
    <source>
        <dbReference type="ARBA" id="ARBA00022676"/>
    </source>
</evidence>
<protein>
    <submittedName>
        <fullName evidence="3">Glycosyl transferase family 11</fullName>
    </submittedName>
</protein>
<name>A0A1M4SXK0_9FIRM</name>
<keyword evidence="2 3" id="KW-0808">Transferase</keyword>
<dbReference type="PANTHER" id="PTHR11927">
    <property type="entry name" value="GALACTOSIDE 2-L-FUCOSYLTRANSFERASE"/>
    <property type="match status" value="1"/>
</dbReference>
<dbReference type="InterPro" id="IPR002516">
    <property type="entry name" value="Glyco_trans_11"/>
</dbReference>
<gene>
    <name evidence="3" type="ORF">SAMN02745190_00286</name>
</gene>
<proteinExistence type="predicted"/>
<dbReference type="GO" id="GO:0016020">
    <property type="term" value="C:membrane"/>
    <property type="evidence" value="ECO:0007669"/>
    <property type="project" value="InterPro"/>
</dbReference>
<evidence type="ECO:0000313" key="3">
    <source>
        <dbReference type="EMBL" id="SHE36922.1"/>
    </source>
</evidence>
<dbReference type="GO" id="GO:0008107">
    <property type="term" value="F:galactoside 2-alpha-L-fucosyltransferase activity"/>
    <property type="evidence" value="ECO:0007669"/>
    <property type="project" value="InterPro"/>
</dbReference>
<dbReference type="Pfam" id="PF01531">
    <property type="entry name" value="Glyco_transf_11"/>
    <property type="match status" value="1"/>
</dbReference>
<dbReference type="AlphaFoldDB" id="A0A1M4SXK0"/>
<evidence type="ECO:0000256" key="2">
    <source>
        <dbReference type="ARBA" id="ARBA00022679"/>
    </source>
</evidence>
<accession>A0A1M4SXK0</accession>
<dbReference type="EMBL" id="FQUG01000002">
    <property type="protein sequence ID" value="SHE36922.1"/>
    <property type="molecule type" value="Genomic_DNA"/>
</dbReference>
<sequence>MLDDLAFFGSKVPHNGYELERIFGIHAPRMSERFDRETWDMMVRARDEEGKSLPQMMKDVGLSLTVVRERMVKNLNYDGEVLETKSESEIPIPSRDAYFHGYWLSDGFFRFYERELREVFEFPPLESEDRELAEIIKLSRQSTAIHVRRGDMAQFGWSAPAEKFAERIKWMEEHRAPQRYFLFSDDIPWCRENADALGLSGLKDRLVIVEGHKKEKAYIDMQLMSMCVNRVSDRSSFSLLAGFLCRAPNACNISSWKISNAEFVPQ</sequence>
<organism evidence="3 4">
    <name type="scientific">Schwartzia succinivorans DSM 10502</name>
    <dbReference type="NCBI Taxonomy" id="1123243"/>
    <lineage>
        <taxon>Bacteria</taxon>
        <taxon>Bacillati</taxon>
        <taxon>Bacillota</taxon>
        <taxon>Negativicutes</taxon>
        <taxon>Selenomonadales</taxon>
        <taxon>Selenomonadaceae</taxon>
        <taxon>Schwartzia</taxon>
    </lineage>
</organism>
<keyword evidence="4" id="KW-1185">Reference proteome</keyword>
<dbReference type="Proteomes" id="UP000184404">
    <property type="component" value="Unassembled WGS sequence"/>
</dbReference>
<keyword evidence="1" id="KW-0328">Glycosyltransferase</keyword>
<dbReference type="CDD" id="cd11301">
    <property type="entry name" value="Fut1_Fut2_like"/>
    <property type="match status" value="1"/>
</dbReference>
<dbReference type="PANTHER" id="PTHR11927:SF9">
    <property type="entry name" value="L-FUCOSYLTRANSFERASE"/>
    <property type="match status" value="1"/>
</dbReference>
<reference evidence="3 4" key="1">
    <citation type="submission" date="2016-11" db="EMBL/GenBank/DDBJ databases">
        <authorList>
            <person name="Jaros S."/>
            <person name="Januszkiewicz K."/>
            <person name="Wedrychowicz H."/>
        </authorList>
    </citation>
    <scope>NUCLEOTIDE SEQUENCE [LARGE SCALE GENOMIC DNA]</scope>
    <source>
        <strain evidence="3 4">DSM 10502</strain>
    </source>
</reference>